<reference evidence="1" key="1">
    <citation type="submission" date="2022-12" db="EMBL/GenBank/DDBJ databases">
        <title>Genome Sequence of Lasiodiplodia mahajangana.</title>
        <authorList>
            <person name="Buettner E."/>
        </authorList>
    </citation>
    <scope>NUCLEOTIDE SEQUENCE</scope>
    <source>
        <strain evidence="1">VT137</strain>
    </source>
</reference>
<organism evidence="1 2">
    <name type="scientific">Lasiodiplodia mahajangana</name>
    <dbReference type="NCBI Taxonomy" id="1108764"/>
    <lineage>
        <taxon>Eukaryota</taxon>
        <taxon>Fungi</taxon>
        <taxon>Dikarya</taxon>
        <taxon>Ascomycota</taxon>
        <taxon>Pezizomycotina</taxon>
        <taxon>Dothideomycetes</taxon>
        <taxon>Dothideomycetes incertae sedis</taxon>
        <taxon>Botryosphaeriales</taxon>
        <taxon>Botryosphaeriaceae</taxon>
        <taxon>Lasiodiplodia</taxon>
    </lineage>
</organism>
<evidence type="ECO:0000313" key="2">
    <source>
        <dbReference type="Proteomes" id="UP001153332"/>
    </source>
</evidence>
<proteinExistence type="predicted"/>
<dbReference type="Proteomes" id="UP001153332">
    <property type="component" value="Unassembled WGS sequence"/>
</dbReference>
<dbReference type="EMBL" id="JAPUUL010000258">
    <property type="protein sequence ID" value="KAJ8131620.1"/>
    <property type="molecule type" value="Genomic_DNA"/>
</dbReference>
<evidence type="ECO:0000313" key="1">
    <source>
        <dbReference type="EMBL" id="KAJ8131620.1"/>
    </source>
</evidence>
<sequence length="323" mass="37090">MTRTQHHVEKTRIIRGLIDEASTIAMAGSMSEAQNTYKQVKRERAELDQMLEQKEEELRRKENNWDQERGRFNRELERSHENMARSTRERGLYQRGKAQWLGKTDEFNLWMRDRQSSILLADQATTSQVLAVSPMSSFCATLSSALADGNSKNITLSFIAGMHVGTDSPSRSLDGPQGMMRNLIVQLYMASAVFEPNLEFLGPDSLQAYQQGDLKALCELFVRLVEQIPSGINVFCIIDGISWYEQPPWLTGLRRVIGMFEYLMTRLDPEETAILKVLMTSHGRSTDVVRRTREGEYSRFWQHVTLTAGHIFLPRPQNRSREV</sequence>
<keyword evidence="2" id="KW-1185">Reference proteome</keyword>
<protein>
    <submittedName>
        <fullName evidence="1">Uncharacterized protein</fullName>
    </submittedName>
</protein>
<name>A0ACC2JW34_9PEZI</name>
<accession>A0ACC2JW34</accession>
<gene>
    <name evidence="1" type="ORF">O1611_g2002</name>
</gene>
<comment type="caution">
    <text evidence="1">The sequence shown here is derived from an EMBL/GenBank/DDBJ whole genome shotgun (WGS) entry which is preliminary data.</text>
</comment>